<evidence type="ECO:0000313" key="3">
    <source>
        <dbReference type="Proteomes" id="UP001596119"/>
    </source>
</evidence>
<dbReference type="Proteomes" id="UP001596119">
    <property type="component" value="Unassembled WGS sequence"/>
</dbReference>
<organism evidence="2 3">
    <name type="scientific">Pseudonocardia lutea</name>
    <dbReference type="NCBI Taxonomy" id="2172015"/>
    <lineage>
        <taxon>Bacteria</taxon>
        <taxon>Bacillati</taxon>
        <taxon>Actinomycetota</taxon>
        <taxon>Actinomycetes</taxon>
        <taxon>Pseudonocardiales</taxon>
        <taxon>Pseudonocardiaceae</taxon>
        <taxon>Pseudonocardia</taxon>
    </lineage>
</organism>
<feature type="domain" description="Phosphatidate phosphatase APP1 catalytic" evidence="1">
    <location>
        <begin position="156"/>
        <end position="310"/>
    </location>
</feature>
<evidence type="ECO:0000259" key="1">
    <source>
        <dbReference type="Pfam" id="PF09949"/>
    </source>
</evidence>
<dbReference type="InterPro" id="IPR052935">
    <property type="entry name" value="Mg2+_PAP"/>
</dbReference>
<reference evidence="3" key="1">
    <citation type="journal article" date="2019" name="Int. J. Syst. Evol. Microbiol.">
        <title>The Global Catalogue of Microorganisms (GCM) 10K type strain sequencing project: providing services to taxonomists for standard genome sequencing and annotation.</title>
        <authorList>
            <consortium name="The Broad Institute Genomics Platform"/>
            <consortium name="The Broad Institute Genome Sequencing Center for Infectious Disease"/>
            <person name="Wu L."/>
            <person name="Ma J."/>
        </authorList>
    </citation>
    <scope>NUCLEOTIDE SEQUENCE [LARGE SCALE GENOMIC DNA]</scope>
    <source>
        <strain evidence="3">CGMCC 4.7397</strain>
    </source>
</reference>
<evidence type="ECO:0000313" key="2">
    <source>
        <dbReference type="EMBL" id="MFC5948015.1"/>
    </source>
</evidence>
<dbReference type="PANTHER" id="PTHR28208:SF3">
    <property type="entry name" value="PHOSPHATIDATE PHOSPHATASE APP1"/>
    <property type="match status" value="1"/>
</dbReference>
<accession>A0ABW1I4P0</accession>
<name>A0ABW1I4P0_9PSEU</name>
<proteinExistence type="predicted"/>
<protein>
    <submittedName>
        <fullName evidence="2">App1 family protein</fullName>
    </submittedName>
</protein>
<dbReference type="RefSeq" id="WP_379565073.1">
    <property type="nucleotide sequence ID" value="NZ_JBHSQK010000011.1"/>
</dbReference>
<dbReference type="EMBL" id="JBHSQK010000011">
    <property type="protein sequence ID" value="MFC5948015.1"/>
    <property type="molecule type" value="Genomic_DNA"/>
</dbReference>
<dbReference type="Pfam" id="PF09949">
    <property type="entry name" value="APP1_cat"/>
    <property type="match status" value="1"/>
</dbReference>
<keyword evidence="3" id="KW-1185">Reference proteome</keyword>
<dbReference type="InterPro" id="IPR019236">
    <property type="entry name" value="APP1_cat"/>
</dbReference>
<sequence length="381" mass="40818">MKRAQAKAALVRLAVAAERVLGRLVMVVVVIRGRRRPLVIPFVGHGSPGRVRIGARVAMGHPDAVPDDDLAPGPRSRRQVLLASLSRFFTLELPEVRVAIRTPSGVRHVRADVEGYVDAVVERPGLEPGWQEAELSLEDGTAARAKVLVVDPRADVAVVSDVDDTILETGLTRGLAFLRATLLTETADRAPLPGSAALYRALVSPPSGVCRPIFYVSTSPWNLHGTLLEFIALRAFPLGPLLLTDWGPGHGNLFRIGAREHKIGLITRILDEHPALGLVLVGDTGQLDPEIYAAVAEAHPDRIRAVYVRRPPGRTPRRDAEVRALADRVTALGVPMLAVDDSTEIAEHAASIGLLDPAEIPGIRAETSEGGRSGTVDAAPR</sequence>
<gene>
    <name evidence="2" type="ORF">ACFQH9_06985</name>
</gene>
<dbReference type="PANTHER" id="PTHR28208">
    <property type="entry name" value="PHOSPHATIDATE PHOSPHATASE APP1"/>
    <property type="match status" value="1"/>
</dbReference>
<comment type="caution">
    <text evidence="2">The sequence shown here is derived from an EMBL/GenBank/DDBJ whole genome shotgun (WGS) entry which is preliminary data.</text>
</comment>